<gene>
    <name evidence="3" type="ORF">FOMPIDRAFT_1155126</name>
</gene>
<evidence type="ECO:0008006" key="5">
    <source>
        <dbReference type="Google" id="ProtNLM"/>
    </source>
</evidence>
<dbReference type="PANTHER" id="PTHR35204">
    <property type="entry name" value="YALI0A21131P"/>
    <property type="match status" value="1"/>
</dbReference>
<dbReference type="AlphaFoldDB" id="S8EMG3"/>
<evidence type="ECO:0000313" key="4">
    <source>
        <dbReference type="Proteomes" id="UP000015241"/>
    </source>
</evidence>
<name>S8EMG3_FOMSC</name>
<feature type="compositionally biased region" description="Gly residues" evidence="1">
    <location>
        <begin position="250"/>
        <end position="260"/>
    </location>
</feature>
<dbReference type="InterPro" id="IPR038921">
    <property type="entry name" value="YOR389W-like"/>
</dbReference>
<feature type="signal peptide" evidence="2">
    <location>
        <begin position="1"/>
        <end position="17"/>
    </location>
</feature>
<organism evidence="3 4">
    <name type="scientific">Fomitopsis schrenkii</name>
    <name type="common">Brown rot fungus</name>
    <dbReference type="NCBI Taxonomy" id="2126942"/>
    <lineage>
        <taxon>Eukaryota</taxon>
        <taxon>Fungi</taxon>
        <taxon>Dikarya</taxon>
        <taxon>Basidiomycota</taxon>
        <taxon>Agaricomycotina</taxon>
        <taxon>Agaricomycetes</taxon>
        <taxon>Polyporales</taxon>
        <taxon>Fomitopsis</taxon>
    </lineage>
</organism>
<dbReference type="eggNOG" id="ENOG502QRJE">
    <property type="taxonomic scope" value="Eukaryota"/>
</dbReference>
<dbReference type="STRING" id="743788.S8EMG3"/>
<dbReference type="InParanoid" id="S8EMG3"/>
<keyword evidence="2" id="KW-0732">Signal</keyword>
<dbReference type="Proteomes" id="UP000015241">
    <property type="component" value="Unassembled WGS sequence"/>
</dbReference>
<feature type="chain" id="PRO_5004550812" description="Enterotoxin" evidence="2">
    <location>
        <begin position="18"/>
        <end position="607"/>
    </location>
</feature>
<reference evidence="3 4" key="1">
    <citation type="journal article" date="2012" name="Science">
        <title>The Paleozoic origin of enzymatic lignin decomposition reconstructed from 31 fungal genomes.</title>
        <authorList>
            <person name="Floudas D."/>
            <person name="Binder M."/>
            <person name="Riley R."/>
            <person name="Barry K."/>
            <person name="Blanchette R.A."/>
            <person name="Henrissat B."/>
            <person name="Martinez A.T."/>
            <person name="Otillar R."/>
            <person name="Spatafora J.W."/>
            <person name="Yadav J.S."/>
            <person name="Aerts A."/>
            <person name="Benoit I."/>
            <person name="Boyd A."/>
            <person name="Carlson A."/>
            <person name="Copeland A."/>
            <person name="Coutinho P.M."/>
            <person name="de Vries R.P."/>
            <person name="Ferreira P."/>
            <person name="Findley K."/>
            <person name="Foster B."/>
            <person name="Gaskell J."/>
            <person name="Glotzer D."/>
            <person name="Gorecki P."/>
            <person name="Heitman J."/>
            <person name="Hesse C."/>
            <person name="Hori C."/>
            <person name="Igarashi K."/>
            <person name="Jurgens J.A."/>
            <person name="Kallen N."/>
            <person name="Kersten P."/>
            <person name="Kohler A."/>
            <person name="Kuees U."/>
            <person name="Kumar T.K.A."/>
            <person name="Kuo A."/>
            <person name="LaButti K."/>
            <person name="Larrondo L.F."/>
            <person name="Lindquist E."/>
            <person name="Ling A."/>
            <person name="Lombard V."/>
            <person name="Lucas S."/>
            <person name="Lundell T."/>
            <person name="Martin R."/>
            <person name="McLaughlin D.J."/>
            <person name="Morgenstern I."/>
            <person name="Morin E."/>
            <person name="Murat C."/>
            <person name="Nagy L.G."/>
            <person name="Nolan M."/>
            <person name="Ohm R.A."/>
            <person name="Patyshakuliyeva A."/>
            <person name="Rokas A."/>
            <person name="Ruiz-Duenas F.J."/>
            <person name="Sabat G."/>
            <person name="Salamov A."/>
            <person name="Samejima M."/>
            <person name="Schmutz J."/>
            <person name="Slot J.C."/>
            <person name="St John F."/>
            <person name="Stenlid J."/>
            <person name="Sun H."/>
            <person name="Sun S."/>
            <person name="Syed K."/>
            <person name="Tsang A."/>
            <person name="Wiebenga A."/>
            <person name="Young D."/>
            <person name="Pisabarro A."/>
            <person name="Eastwood D.C."/>
            <person name="Martin F."/>
            <person name="Cullen D."/>
            <person name="Grigoriev I.V."/>
            <person name="Hibbett D.S."/>
        </authorList>
    </citation>
    <scope>NUCLEOTIDE SEQUENCE</scope>
    <source>
        <strain evidence="4">FP-58527</strain>
    </source>
</reference>
<dbReference type="PANTHER" id="PTHR35204:SF1">
    <property type="entry name" value="ENTEROTOXIN"/>
    <property type="match status" value="1"/>
</dbReference>
<protein>
    <recommendedName>
        <fullName evidence="5">Enterotoxin</fullName>
    </recommendedName>
</protein>
<dbReference type="OrthoDB" id="10261782at2759"/>
<dbReference type="HOGENOM" id="CLU_017366_2_1_1"/>
<sequence>MLPSWVVAALLSVSALAAQQPLTGVYQPSQDSVDSSAPFVFNSLSGLLRQWPNTYHWNGHTIISGTLEPYTLLYHARREPDIPLAEEWFAFDPEMSYGIMGGRGLTYMLTYQTLRPAKVVYFDGMSAALSDSGWLDSQEVLLSGKSKGDSSPQEGGGVFGEDRRLTELCKWVGRFGVEGIVRMNAGFELMWCNFQSPSIQLVSYLNVTAPGTPYWNSSDFPRWPGRRPDRRPESDLAPPPPPKGEPPRRGPGGDPRGGPFSGLPSPFAATSFPEWLRAATVRNTSPQPHITLDYSSFVSFYNPRYASLVRARATQRTMREHRAWLNISDDDAAAVVREVETVLSRTGGEGSGMNWGALARDVKEEWAGRTAQLKAFLGNASETESLNATETILAVRRLVYSPLNPYMDTSSAQNSSAWTSFSNPPFAAPGYPMQPAIPWMNSSALERCKYAGTGVTHNTHVHLTSQEALLRTSVETVLERLCSDYSRIFVESMDTDEDAQPEIAKALVTRWRARVDTLIAWLDWTEWLHCDEVCNADSVCSMPLWPVSMWMGLGVGMPHRPGDKEGSDNPDLWKPKCVPLRSQPFGWPPRRGATADVESLLEARHML</sequence>
<evidence type="ECO:0000313" key="3">
    <source>
        <dbReference type="EMBL" id="EPT06247.1"/>
    </source>
</evidence>
<evidence type="ECO:0000256" key="2">
    <source>
        <dbReference type="SAM" id="SignalP"/>
    </source>
</evidence>
<feature type="region of interest" description="Disordered" evidence="1">
    <location>
        <begin position="217"/>
        <end position="263"/>
    </location>
</feature>
<proteinExistence type="predicted"/>
<dbReference type="EMBL" id="KE504122">
    <property type="protein sequence ID" value="EPT06247.1"/>
    <property type="molecule type" value="Genomic_DNA"/>
</dbReference>
<accession>S8EMG3</accession>
<evidence type="ECO:0000256" key="1">
    <source>
        <dbReference type="SAM" id="MobiDB-lite"/>
    </source>
</evidence>
<keyword evidence="4" id="KW-1185">Reference proteome</keyword>